<dbReference type="EMBL" id="CYXR01000002">
    <property type="protein sequence ID" value="CUM72543.1"/>
    <property type="molecule type" value="Genomic_DNA"/>
</dbReference>
<reference evidence="7 8" key="1">
    <citation type="submission" date="2015-09" db="EMBL/GenBank/DDBJ databases">
        <authorList>
            <consortium name="Pathogen Informatics"/>
        </authorList>
    </citation>
    <scope>NUCLEOTIDE SEQUENCE [LARGE SCALE GENOMIC DNA]</scope>
    <source>
        <strain evidence="7 8">2789STDY5834962</strain>
    </source>
</reference>
<name>A0A173R3S8_9FIRM</name>
<feature type="compositionally biased region" description="Basic and acidic residues" evidence="4">
    <location>
        <begin position="324"/>
        <end position="340"/>
    </location>
</feature>
<keyword evidence="2 3" id="KW-0175">Coiled coil</keyword>
<evidence type="ECO:0000313" key="8">
    <source>
        <dbReference type="Proteomes" id="UP000095727"/>
    </source>
</evidence>
<evidence type="ECO:0000259" key="6">
    <source>
        <dbReference type="Pfam" id="PF25984"/>
    </source>
</evidence>
<organism evidence="7 8">
    <name type="scientific">Coprococcus comes</name>
    <dbReference type="NCBI Taxonomy" id="410072"/>
    <lineage>
        <taxon>Bacteria</taxon>
        <taxon>Bacillati</taxon>
        <taxon>Bacillota</taxon>
        <taxon>Clostridia</taxon>
        <taxon>Lachnospirales</taxon>
        <taxon>Lachnospiraceae</taxon>
        <taxon>Coprococcus</taxon>
    </lineage>
</organism>
<evidence type="ECO:0000256" key="1">
    <source>
        <dbReference type="ARBA" id="ARBA00004196"/>
    </source>
</evidence>
<dbReference type="Pfam" id="PF25984">
    <property type="entry name" value="BSH_YknX"/>
    <property type="match status" value="1"/>
</dbReference>
<dbReference type="GO" id="GO:0030313">
    <property type="term" value="C:cell envelope"/>
    <property type="evidence" value="ECO:0007669"/>
    <property type="project" value="UniProtKB-SubCell"/>
</dbReference>
<keyword evidence="5" id="KW-1133">Transmembrane helix</keyword>
<dbReference type="RefSeq" id="WP_055155562.1">
    <property type="nucleotide sequence ID" value="NZ_CYXR01000002.1"/>
</dbReference>
<evidence type="ECO:0000256" key="5">
    <source>
        <dbReference type="SAM" id="Phobius"/>
    </source>
</evidence>
<dbReference type="Gene3D" id="2.40.420.20">
    <property type="match status" value="1"/>
</dbReference>
<feature type="coiled-coil region" evidence="3">
    <location>
        <begin position="98"/>
        <end position="144"/>
    </location>
</feature>
<feature type="transmembrane region" description="Helical" evidence="5">
    <location>
        <begin position="12"/>
        <end position="33"/>
    </location>
</feature>
<feature type="domain" description="YknX-like barrel-sandwich hybrid" evidence="6">
    <location>
        <begin position="72"/>
        <end position="394"/>
    </location>
</feature>
<keyword evidence="5" id="KW-0472">Membrane</keyword>
<dbReference type="PANTHER" id="PTHR32347">
    <property type="entry name" value="EFFLUX SYSTEM COMPONENT YKNX-RELATED"/>
    <property type="match status" value="1"/>
</dbReference>
<feature type="region of interest" description="Disordered" evidence="4">
    <location>
        <begin position="284"/>
        <end position="340"/>
    </location>
</feature>
<dbReference type="PANTHER" id="PTHR32347:SF14">
    <property type="entry name" value="EFFLUX SYSTEM COMPONENT YKNX-RELATED"/>
    <property type="match status" value="1"/>
</dbReference>
<gene>
    <name evidence="7" type="ORF">ERS852574_00275</name>
</gene>
<dbReference type="Proteomes" id="UP000095727">
    <property type="component" value="Unassembled WGS sequence"/>
</dbReference>
<keyword evidence="5" id="KW-0812">Transmembrane</keyword>
<evidence type="ECO:0000313" key="7">
    <source>
        <dbReference type="EMBL" id="CUM72543.1"/>
    </source>
</evidence>
<evidence type="ECO:0000256" key="2">
    <source>
        <dbReference type="ARBA" id="ARBA00023054"/>
    </source>
</evidence>
<proteinExistence type="predicted"/>
<evidence type="ECO:0000256" key="4">
    <source>
        <dbReference type="SAM" id="MobiDB-lite"/>
    </source>
</evidence>
<feature type="region of interest" description="Disordered" evidence="4">
    <location>
        <begin position="145"/>
        <end position="204"/>
    </location>
</feature>
<dbReference type="AlphaFoldDB" id="A0A173R3S8"/>
<evidence type="ECO:0000256" key="3">
    <source>
        <dbReference type="SAM" id="Coils"/>
    </source>
</evidence>
<dbReference type="InterPro" id="IPR050465">
    <property type="entry name" value="UPF0194_transport"/>
</dbReference>
<sequence length="566" mass="62728">MTFQKRNKKKILQIGIALVVCVCFIGGGTLFAMKKSEKAVKVAPVASMSNGGWYSESDIYDYAKVQAGASQDIYHDDTLTIKEIYVKSGDTVKIGDRLVAYDTTLAGLEQEMKQMEIQGIELNIQNQKAELEQLKNAKIVASVERSQDELRKMTAKGTRPGIIRTADTKKNEGENPDTSENPEQPETPENPEGPEKPSIGKPFPEELKDKIIYKEITKDAAPYNEDGDGTKEKPYRYLCAPGATVNAEFMLKMLEERAVCIFDVVDQEKEPTLLLYSWTLDGKTGQVIKPENPEQPETPEEPKTPDEPDNPGGYEEPDPGEADGMTREEQAKQIQEKEQKIKDLDLEKRTAQLELKKLDKKVNNGVVKSTVEGTVKAVLDEEEAKLENKPVISVTGKNGCYVIGGIAESSYDKLKEGMTVMVTSWNTGNSYEATITSIGNSPVESMKSSENPNMSYYPFTAVVEKDADLSSGEGVSISVDGLSGDSGNSIYLEQMFIREDGNRSYVYKKGKHGRLEKQYVEVGKNMYGSIEIVSGLTMEDEIAFPYGRNVKEGAKTKTVESLYDYN</sequence>
<protein>
    <submittedName>
        <fullName evidence="7">Efflux transporter, RND family, MFP subunit</fullName>
    </submittedName>
</protein>
<comment type="subcellular location">
    <subcellularLocation>
        <location evidence="1">Cell envelope</location>
    </subcellularLocation>
</comment>
<accession>A0A173R3S8</accession>
<dbReference type="InterPro" id="IPR058639">
    <property type="entry name" value="BSH_YknX-like"/>
</dbReference>